<gene>
    <name evidence="11" type="primary">tig</name>
    <name evidence="15" type="ORF">EDC38_0812</name>
</gene>
<dbReference type="InterPro" id="IPR008880">
    <property type="entry name" value="Trigger_fac_C"/>
</dbReference>
<evidence type="ECO:0000256" key="12">
    <source>
        <dbReference type="PROSITE-ProRule" id="PRU00277"/>
    </source>
</evidence>
<dbReference type="AlphaFoldDB" id="A0A3N1NVM8"/>
<dbReference type="InterPro" id="IPR037041">
    <property type="entry name" value="Trigger_fac_C_sf"/>
</dbReference>
<evidence type="ECO:0000256" key="1">
    <source>
        <dbReference type="ARBA" id="ARBA00000971"/>
    </source>
</evidence>
<comment type="similarity">
    <text evidence="2 11 13">Belongs to the FKBP-type PPIase family. Tig subfamily.</text>
</comment>
<evidence type="ECO:0000259" key="14">
    <source>
        <dbReference type="PROSITE" id="PS50059"/>
    </source>
</evidence>
<dbReference type="GO" id="GO:0043022">
    <property type="term" value="F:ribosome binding"/>
    <property type="evidence" value="ECO:0007669"/>
    <property type="project" value="TreeGrafter"/>
</dbReference>
<evidence type="ECO:0000256" key="9">
    <source>
        <dbReference type="ARBA" id="ARBA00023306"/>
    </source>
</evidence>
<dbReference type="SUPFAM" id="SSF109998">
    <property type="entry name" value="Triger factor/SurA peptide-binding domain-like"/>
    <property type="match status" value="1"/>
</dbReference>
<dbReference type="PIRSF" id="PIRSF003095">
    <property type="entry name" value="Trigger_factor"/>
    <property type="match status" value="1"/>
</dbReference>
<dbReference type="InterPro" id="IPR027304">
    <property type="entry name" value="Trigger_fact/SurA_dom_sf"/>
</dbReference>
<feature type="domain" description="PPIase FKBP-type" evidence="14">
    <location>
        <begin position="161"/>
        <end position="249"/>
    </location>
</feature>
<dbReference type="Proteomes" id="UP000273643">
    <property type="component" value="Unassembled WGS sequence"/>
</dbReference>
<comment type="domain">
    <text evidence="11">Consists of 3 domains; the N-terminus binds the ribosome, the middle domain has PPIase activity, while the C-terminus has intrinsic chaperone activity on its own.</text>
</comment>
<comment type="subcellular location">
    <subcellularLocation>
        <location evidence="11">Cytoplasm</location>
    </subcellularLocation>
    <text evidence="11">About half TF is bound to the ribosome near the polypeptide exit tunnel while the other half is free in the cytoplasm.</text>
</comment>
<dbReference type="InterPro" id="IPR008881">
    <property type="entry name" value="Trigger_fac_ribosome-bd_bac"/>
</dbReference>
<dbReference type="GO" id="GO:0003755">
    <property type="term" value="F:peptidyl-prolyl cis-trans isomerase activity"/>
    <property type="evidence" value="ECO:0007669"/>
    <property type="project" value="UniProtKB-UniRule"/>
</dbReference>
<dbReference type="GO" id="GO:0051083">
    <property type="term" value="P:'de novo' cotranslational protein folding"/>
    <property type="evidence" value="ECO:0007669"/>
    <property type="project" value="TreeGrafter"/>
</dbReference>
<dbReference type="OrthoDB" id="9767721at2"/>
<dbReference type="HAMAP" id="MF_00303">
    <property type="entry name" value="Trigger_factor_Tig"/>
    <property type="match status" value="1"/>
</dbReference>
<keyword evidence="16" id="KW-1185">Reference proteome</keyword>
<sequence>MQVSIETTSGLERRLTVGVPAAEVDSEVQKRLQQAAKNIRINGFRKGKVPMKVVKQRYGDGVRQEVLGDVINRSFYEAVRKEDVKPAGQPSIEPKQFEEGKDLEYVATFEVYPSVELGDFSKIEVTRYKADVTAEDVDNMIDVLREHQASWKEVDRAAQDGDQVNIDFVGTRDGEAFEGGSAEGQNLVLGSGSMIPGFEDGLVGLKAGDEKTLELTFPEDYQAEELRGAAVEFKVTVNSVSEKELPELDKDFYAKFGVEKGGKPQFRKEVKANMARELKNAIKAKTKNQVMDALLETHKPDLPKALVSSEIETLRQQMMQRFGGQQQNFDVKSLLPDTMFQEDAERRVALGLVVGEIVKENQIKVDADRVREMVEELASTYEEPEAVVNYYYENRQLLSSVESAALEDQVVDFILDKAKVTDESSSYDDIVTRQKQQ</sequence>
<protein>
    <recommendedName>
        <fullName evidence="4 11">Trigger factor</fullName>
        <shortName evidence="11">TF</shortName>
        <ecNumber evidence="3 11">5.2.1.8</ecNumber>
    </recommendedName>
    <alternativeName>
        <fullName evidence="10 11">PPIase</fullName>
    </alternativeName>
</protein>
<dbReference type="RefSeq" id="WP_024460231.1">
    <property type="nucleotide sequence ID" value="NZ_RJUK01000001.1"/>
</dbReference>
<keyword evidence="8 11" id="KW-0413">Isomerase</keyword>
<dbReference type="EMBL" id="RJUK01000001">
    <property type="protein sequence ID" value="ROQ20213.1"/>
    <property type="molecule type" value="Genomic_DNA"/>
</dbReference>
<dbReference type="InterPro" id="IPR036611">
    <property type="entry name" value="Trigger_fac_ribosome-bd_sf"/>
</dbReference>
<evidence type="ECO:0000256" key="10">
    <source>
        <dbReference type="ARBA" id="ARBA00029986"/>
    </source>
</evidence>
<dbReference type="GO" id="GO:0044183">
    <property type="term" value="F:protein folding chaperone"/>
    <property type="evidence" value="ECO:0007669"/>
    <property type="project" value="TreeGrafter"/>
</dbReference>
<dbReference type="PROSITE" id="PS50059">
    <property type="entry name" value="FKBP_PPIASE"/>
    <property type="match status" value="1"/>
</dbReference>
<evidence type="ECO:0000256" key="7">
    <source>
        <dbReference type="ARBA" id="ARBA00023186"/>
    </source>
</evidence>
<keyword evidence="7 11" id="KW-0143">Chaperone</keyword>
<dbReference type="InterPro" id="IPR005215">
    <property type="entry name" value="Trig_fac"/>
</dbReference>
<evidence type="ECO:0000256" key="4">
    <source>
        <dbReference type="ARBA" id="ARBA00016902"/>
    </source>
</evidence>
<evidence type="ECO:0000256" key="8">
    <source>
        <dbReference type="ARBA" id="ARBA00023235"/>
    </source>
</evidence>
<dbReference type="Pfam" id="PF00254">
    <property type="entry name" value="FKBP_C"/>
    <property type="match status" value="1"/>
</dbReference>
<comment type="catalytic activity">
    <reaction evidence="1 11 12">
        <text>[protein]-peptidylproline (omega=180) = [protein]-peptidylproline (omega=0)</text>
        <dbReference type="Rhea" id="RHEA:16237"/>
        <dbReference type="Rhea" id="RHEA-COMP:10747"/>
        <dbReference type="Rhea" id="RHEA-COMP:10748"/>
        <dbReference type="ChEBI" id="CHEBI:83833"/>
        <dbReference type="ChEBI" id="CHEBI:83834"/>
        <dbReference type="EC" id="5.2.1.8"/>
    </reaction>
</comment>
<dbReference type="GO" id="GO:0005737">
    <property type="term" value="C:cytoplasm"/>
    <property type="evidence" value="ECO:0007669"/>
    <property type="project" value="UniProtKB-SubCell"/>
</dbReference>
<keyword evidence="11" id="KW-0963">Cytoplasm</keyword>
<keyword evidence="6 11" id="KW-0697">Rotamase</keyword>
<dbReference type="PANTHER" id="PTHR30560:SF3">
    <property type="entry name" value="TRIGGER FACTOR-LIKE PROTEIN TIG, CHLOROPLASTIC"/>
    <property type="match status" value="1"/>
</dbReference>
<dbReference type="InterPro" id="IPR046357">
    <property type="entry name" value="PPIase_dom_sf"/>
</dbReference>
<organism evidence="15 16">
    <name type="scientific">Marinimicrobium koreense</name>
    <dbReference type="NCBI Taxonomy" id="306545"/>
    <lineage>
        <taxon>Bacteria</taxon>
        <taxon>Pseudomonadati</taxon>
        <taxon>Pseudomonadota</taxon>
        <taxon>Gammaproteobacteria</taxon>
        <taxon>Cellvibrionales</taxon>
        <taxon>Cellvibrionaceae</taxon>
        <taxon>Marinimicrobium</taxon>
    </lineage>
</organism>
<dbReference type="NCBIfam" id="TIGR00115">
    <property type="entry name" value="tig"/>
    <property type="match status" value="1"/>
</dbReference>
<dbReference type="GO" id="GO:0043335">
    <property type="term" value="P:protein unfolding"/>
    <property type="evidence" value="ECO:0007669"/>
    <property type="project" value="TreeGrafter"/>
</dbReference>
<evidence type="ECO:0000256" key="5">
    <source>
        <dbReference type="ARBA" id="ARBA00022618"/>
    </source>
</evidence>
<comment type="function">
    <text evidence="11">Involved in protein export. Acts as a chaperone by maintaining the newly synthesized protein in an open conformation. Functions as a peptidyl-prolyl cis-trans isomerase.</text>
</comment>
<dbReference type="SUPFAM" id="SSF102735">
    <property type="entry name" value="Trigger factor ribosome-binding domain"/>
    <property type="match status" value="1"/>
</dbReference>
<dbReference type="SUPFAM" id="SSF54534">
    <property type="entry name" value="FKBP-like"/>
    <property type="match status" value="1"/>
</dbReference>
<comment type="caution">
    <text evidence="15">The sequence shown here is derived from an EMBL/GenBank/DDBJ whole genome shotgun (WGS) entry which is preliminary data.</text>
</comment>
<accession>A0A3N1NVM8</accession>
<evidence type="ECO:0000256" key="13">
    <source>
        <dbReference type="RuleBase" id="RU003914"/>
    </source>
</evidence>
<evidence type="ECO:0000313" key="16">
    <source>
        <dbReference type="Proteomes" id="UP000273643"/>
    </source>
</evidence>
<keyword evidence="5 11" id="KW-0132">Cell division</keyword>
<dbReference type="GO" id="GO:0015031">
    <property type="term" value="P:protein transport"/>
    <property type="evidence" value="ECO:0007669"/>
    <property type="project" value="UniProtKB-UniRule"/>
</dbReference>
<evidence type="ECO:0000313" key="15">
    <source>
        <dbReference type="EMBL" id="ROQ20213.1"/>
    </source>
</evidence>
<proteinExistence type="inferred from homology"/>
<evidence type="ECO:0000256" key="6">
    <source>
        <dbReference type="ARBA" id="ARBA00023110"/>
    </source>
</evidence>
<dbReference type="Pfam" id="PF05698">
    <property type="entry name" value="Trigger_C"/>
    <property type="match status" value="1"/>
</dbReference>
<dbReference type="GO" id="GO:0051301">
    <property type="term" value="P:cell division"/>
    <property type="evidence" value="ECO:0007669"/>
    <property type="project" value="UniProtKB-KW"/>
</dbReference>
<evidence type="ECO:0000256" key="11">
    <source>
        <dbReference type="HAMAP-Rule" id="MF_00303"/>
    </source>
</evidence>
<reference evidence="15 16" key="1">
    <citation type="submission" date="2018-11" db="EMBL/GenBank/DDBJ databases">
        <title>Genomic Encyclopedia of Type Strains, Phase IV (KMG-IV): sequencing the most valuable type-strain genomes for metagenomic binning, comparative biology and taxonomic classification.</title>
        <authorList>
            <person name="Goeker M."/>
        </authorList>
    </citation>
    <scope>NUCLEOTIDE SEQUENCE [LARGE SCALE GENOMIC DNA]</scope>
    <source>
        <strain evidence="15 16">DSM 16974</strain>
    </source>
</reference>
<evidence type="ECO:0000256" key="3">
    <source>
        <dbReference type="ARBA" id="ARBA00013194"/>
    </source>
</evidence>
<dbReference type="FunFam" id="3.10.50.40:FF:000001">
    <property type="entry name" value="Trigger factor"/>
    <property type="match status" value="1"/>
</dbReference>
<evidence type="ECO:0000256" key="2">
    <source>
        <dbReference type="ARBA" id="ARBA00005464"/>
    </source>
</evidence>
<keyword evidence="9 11" id="KW-0131">Cell cycle</keyword>
<dbReference type="Gene3D" id="1.10.3120.10">
    <property type="entry name" value="Trigger factor, C-terminal domain"/>
    <property type="match status" value="1"/>
</dbReference>
<dbReference type="InterPro" id="IPR001179">
    <property type="entry name" value="PPIase_FKBP_dom"/>
</dbReference>
<dbReference type="EC" id="5.2.1.8" evidence="3 11"/>
<dbReference type="PANTHER" id="PTHR30560">
    <property type="entry name" value="TRIGGER FACTOR CHAPERONE AND PEPTIDYL-PROLYL CIS/TRANS ISOMERASE"/>
    <property type="match status" value="1"/>
</dbReference>
<dbReference type="Gene3D" id="3.30.70.1050">
    <property type="entry name" value="Trigger factor ribosome-binding domain"/>
    <property type="match status" value="1"/>
</dbReference>
<dbReference type="Gene3D" id="3.10.50.40">
    <property type="match status" value="1"/>
</dbReference>
<name>A0A3N1NVM8_9GAMM</name>
<dbReference type="Pfam" id="PF05697">
    <property type="entry name" value="Trigger_N"/>
    <property type="match status" value="1"/>
</dbReference>